<dbReference type="HAMAP" id="MF_00093">
    <property type="entry name" value="Rel_fac_1"/>
    <property type="match status" value="1"/>
</dbReference>
<keyword evidence="2" id="KW-0488">Methylation</keyword>
<evidence type="ECO:0000313" key="6">
    <source>
        <dbReference type="Proteomes" id="UP000266861"/>
    </source>
</evidence>
<dbReference type="AlphaFoldDB" id="A0A397J6W5"/>
<proteinExistence type="inferred from homology"/>
<evidence type="ECO:0000256" key="3">
    <source>
        <dbReference type="ARBA" id="ARBA00022917"/>
    </source>
</evidence>
<keyword evidence="6" id="KW-1185">Reference proteome</keyword>
<dbReference type="FunFam" id="3.30.160.20:FF:000004">
    <property type="entry name" value="Peptide chain release factor 1"/>
    <property type="match status" value="1"/>
</dbReference>
<dbReference type="Pfam" id="PF00472">
    <property type="entry name" value="RF-1"/>
    <property type="match status" value="1"/>
</dbReference>
<dbReference type="Gene3D" id="3.30.70.1660">
    <property type="match status" value="1"/>
</dbReference>
<dbReference type="NCBIfam" id="NF001859">
    <property type="entry name" value="PRK00591.1"/>
    <property type="match status" value="1"/>
</dbReference>
<dbReference type="STRING" id="1348612.A0A397J6W5"/>
<dbReference type="Gene3D" id="3.30.160.20">
    <property type="match status" value="1"/>
</dbReference>
<dbReference type="PROSITE" id="PS00745">
    <property type="entry name" value="RF_PROK_I"/>
    <property type="match status" value="1"/>
</dbReference>
<comment type="caution">
    <text evidence="5">The sequence shown here is derived from an EMBL/GenBank/DDBJ whole genome shotgun (WGS) entry which is preliminary data.</text>
</comment>
<dbReference type="SUPFAM" id="SSF75620">
    <property type="entry name" value="Release factor"/>
    <property type="match status" value="1"/>
</dbReference>
<evidence type="ECO:0000259" key="4">
    <source>
        <dbReference type="PROSITE" id="PS00745"/>
    </source>
</evidence>
<dbReference type="OrthoDB" id="2019491at2759"/>
<dbReference type="Pfam" id="PF03462">
    <property type="entry name" value="PCRF"/>
    <property type="match status" value="1"/>
</dbReference>
<dbReference type="InterPro" id="IPR000352">
    <property type="entry name" value="Pep_chain_release_fac_I"/>
</dbReference>
<dbReference type="Proteomes" id="UP000266861">
    <property type="component" value="Unassembled WGS sequence"/>
</dbReference>
<gene>
    <name evidence="5" type="ORF">Glove_99g59</name>
</gene>
<dbReference type="EMBL" id="PQFF01000092">
    <property type="protein sequence ID" value="RHZ83217.1"/>
    <property type="molecule type" value="Genomic_DNA"/>
</dbReference>
<protein>
    <recommendedName>
        <fullName evidence="4">Prokaryotic-type class I peptide chain release factors domain-containing protein</fullName>
    </recommendedName>
</protein>
<dbReference type="PANTHER" id="PTHR43804:SF7">
    <property type="entry name" value="LD18447P"/>
    <property type="match status" value="1"/>
</dbReference>
<keyword evidence="3" id="KW-0648">Protein biosynthesis</keyword>
<accession>A0A397J6W5</accession>
<dbReference type="SMART" id="SM00937">
    <property type="entry name" value="PCRF"/>
    <property type="match status" value="1"/>
</dbReference>
<dbReference type="GO" id="GO:0016149">
    <property type="term" value="F:translation release factor activity, codon specific"/>
    <property type="evidence" value="ECO:0007669"/>
    <property type="project" value="InterPro"/>
</dbReference>
<organism evidence="5 6">
    <name type="scientific">Diversispora epigaea</name>
    <dbReference type="NCBI Taxonomy" id="1348612"/>
    <lineage>
        <taxon>Eukaryota</taxon>
        <taxon>Fungi</taxon>
        <taxon>Fungi incertae sedis</taxon>
        <taxon>Mucoromycota</taxon>
        <taxon>Glomeromycotina</taxon>
        <taxon>Glomeromycetes</taxon>
        <taxon>Diversisporales</taxon>
        <taxon>Diversisporaceae</taxon>
        <taxon>Diversispora</taxon>
    </lineage>
</organism>
<dbReference type="NCBIfam" id="TIGR00019">
    <property type="entry name" value="prfA"/>
    <property type="match status" value="1"/>
</dbReference>
<feature type="domain" description="Prokaryotic-type class I peptide chain release factors" evidence="4">
    <location>
        <begin position="280"/>
        <end position="296"/>
    </location>
</feature>
<dbReference type="FunFam" id="3.30.70.1660:FF:000002">
    <property type="entry name" value="Peptide chain release factor 1"/>
    <property type="match status" value="1"/>
</dbReference>
<name>A0A397J6W5_9GLOM</name>
<dbReference type="Gene3D" id="6.10.140.1950">
    <property type="match status" value="1"/>
</dbReference>
<evidence type="ECO:0000256" key="2">
    <source>
        <dbReference type="ARBA" id="ARBA00022481"/>
    </source>
</evidence>
<dbReference type="InterPro" id="IPR045853">
    <property type="entry name" value="Pep_chain_release_fac_I_sf"/>
</dbReference>
<dbReference type="InterPro" id="IPR050057">
    <property type="entry name" value="Prokaryotic/Mito_RF"/>
</dbReference>
<sequence length="411" mass="46527">MVSIYSFRPIFLIPSKCLYYYSAKKCLVQNCTFSSVTTKPISSFKGSLLNNKVIERLEKLTTRHTVLSKELNSQSLDVIDSDFLARNSKELSDLSSIVIPYQEMKKTQGELDEINMFISDKSGDEDFKKLAHEEYQETIEKLKSLEQSVITALLPKDDIDEKNAVLEIRAGTGGEEAALFAADILNMYERYALLCKWKFEKLSIDEDSLGAIKEVTASISGVGVFGNMKYESGVHRVQRVPATEKAGRVHTSTITVAILPEPTEADINIRELDLRIDTYRSSGKGGQHVNTTSSAVRITHIPTGFVVAIQDERSQPKNKAKALKILKARLFDMERNRVHQERSYARKRQVGTGDRSEKIRTYNFAQNRVTDHRINLTLHELENVLNGESLQTIMNGLKIFYQSEALQNENY</sequence>
<dbReference type="InterPro" id="IPR005139">
    <property type="entry name" value="PCRF"/>
</dbReference>
<dbReference type="InterPro" id="IPR004373">
    <property type="entry name" value="RF-1"/>
</dbReference>
<dbReference type="GO" id="GO:0032543">
    <property type="term" value="P:mitochondrial translation"/>
    <property type="evidence" value="ECO:0007669"/>
    <property type="project" value="UniProtKB-ARBA"/>
</dbReference>
<comment type="similarity">
    <text evidence="1">Belongs to the prokaryotic/mitochondrial release factor family.</text>
</comment>
<dbReference type="PANTHER" id="PTHR43804">
    <property type="entry name" value="LD18447P"/>
    <property type="match status" value="1"/>
</dbReference>
<reference evidence="5 6" key="1">
    <citation type="submission" date="2018-08" db="EMBL/GenBank/DDBJ databases">
        <title>Genome and evolution of the arbuscular mycorrhizal fungus Diversispora epigaea (formerly Glomus versiforme) and its bacterial endosymbionts.</title>
        <authorList>
            <person name="Sun X."/>
            <person name="Fei Z."/>
            <person name="Harrison M."/>
        </authorList>
    </citation>
    <scope>NUCLEOTIDE SEQUENCE [LARGE SCALE GENOMIC DNA]</scope>
    <source>
        <strain evidence="5 6">IT104</strain>
    </source>
</reference>
<dbReference type="GO" id="GO:0005739">
    <property type="term" value="C:mitochondrion"/>
    <property type="evidence" value="ECO:0007669"/>
    <property type="project" value="GOC"/>
</dbReference>
<evidence type="ECO:0000313" key="5">
    <source>
        <dbReference type="EMBL" id="RHZ83217.1"/>
    </source>
</evidence>
<evidence type="ECO:0000256" key="1">
    <source>
        <dbReference type="ARBA" id="ARBA00010835"/>
    </source>
</evidence>